<dbReference type="Proteomes" id="UP001175211">
    <property type="component" value="Unassembled WGS sequence"/>
</dbReference>
<comment type="caution">
    <text evidence="1">The sequence shown here is derived from an EMBL/GenBank/DDBJ whole genome shotgun (WGS) entry which is preliminary data.</text>
</comment>
<evidence type="ECO:0000313" key="2">
    <source>
        <dbReference type="Proteomes" id="UP001175211"/>
    </source>
</evidence>
<dbReference type="GeneID" id="85358425"/>
<keyword evidence="2" id="KW-1185">Reference proteome</keyword>
<evidence type="ECO:0000313" key="1">
    <source>
        <dbReference type="EMBL" id="KAK0437146.1"/>
    </source>
</evidence>
<dbReference type="EMBL" id="JAUEPS010000116">
    <property type="protein sequence ID" value="KAK0437146.1"/>
    <property type="molecule type" value="Genomic_DNA"/>
</dbReference>
<dbReference type="RefSeq" id="XP_060322512.1">
    <property type="nucleotide sequence ID" value="XM_060474877.1"/>
</dbReference>
<organism evidence="1 2">
    <name type="scientific">Armillaria tabescens</name>
    <name type="common">Ringless honey mushroom</name>
    <name type="synonym">Agaricus tabescens</name>
    <dbReference type="NCBI Taxonomy" id="1929756"/>
    <lineage>
        <taxon>Eukaryota</taxon>
        <taxon>Fungi</taxon>
        <taxon>Dikarya</taxon>
        <taxon>Basidiomycota</taxon>
        <taxon>Agaricomycotina</taxon>
        <taxon>Agaricomycetes</taxon>
        <taxon>Agaricomycetidae</taxon>
        <taxon>Agaricales</taxon>
        <taxon>Marasmiineae</taxon>
        <taxon>Physalacriaceae</taxon>
        <taxon>Desarmillaria</taxon>
    </lineage>
</organism>
<proteinExistence type="predicted"/>
<accession>A0AA39MJG8</accession>
<name>A0AA39MJG8_ARMTA</name>
<reference evidence="1" key="1">
    <citation type="submission" date="2023-06" db="EMBL/GenBank/DDBJ databases">
        <authorList>
            <consortium name="Lawrence Berkeley National Laboratory"/>
            <person name="Ahrendt S."/>
            <person name="Sahu N."/>
            <person name="Indic B."/>
            <person name="Wong-Bajracharya J."/>
            <person name="Merenyi Z."/>
            <person name="Ke H.-M."/>
            <person name="Monk M."/>
            <person name="Kocsube S."/>
            <person name="Drula E."/>
            <person name="Lipzen A."/>
            <person name="Balint B."/>
            <person name="Henrissat B."/>
            <person name="Andreopoulos B."/>
            <person name="Martin F.M."/>
            <person name="Harder C.B."/>
            <person name="Rigling D."/>
            <person name="Ford K.L."/>
            <person name="Foster G.D."/>
            <person name="Pangilinan J."/>
            <person name="Papanicolaou A."/>
            <person name="Barry K."/>
            <person name="LaButti K."/>
            <person name="Viragh M."/>
            <person name="Koriabine M."/>
            <person name="Yan M."/>
            <person name="Riley R."/>
            <person name="Champramary S."/>
            <person name="Plett K.L."/>
            <person name="Tsai I.J."/>
            <person name="Slot J."/>
            <person name="Sipos G."/>
            <person name="Plett J."/>
            <person name="Nagy L.G."/>
            <person name="Grigoriev I.V."/>
        </authorList>
    </citation>
    <scope>NUCLEOTIDE SEQUENCE</scope>
    <source>
        <strain evidence="1">CCBAS 213</strain>
    </source>
</reference>
<dbReference type="AlphaFoldDB" id="A0AA39MJG8"/>
<sequence length="266" mass="30533">MSTESFPILYKSQKRMVTLLQAGIQPNKGIPSLGFYKWFNTGNFSIAIWSPEDGDMLLIQLWEDWVCGGHHVDFHSYKHRSQFGTPDLWSRKAIGTTMWPYNDIVPEGICITHRGHPYRGTTWHIIYSDHQNFVEELSRTITTNDPPSPGPYVPLELTDKDIHEADRRWIHGVPIFGKLWSGKRSLSTDWSGDTIGFFSIASGRGRSNGDSPLDSERVINFPHDVTCSKRDVSMPQHLRDVIKQGARQWDDPDQHSPYYFEESLTL</sequence>
<protein>
    <submittedName>
        <fullName evidence="1">Uncharacterized protein</fullName>
    </submittedName>
</protein>
<gene>
    <name evidence="1" type="ORF">EV420DRAFT_1589014</name>
</gene>